<dbReference type="HOGENOM" id="CLU_031040_10_2_1"/>
<keyword evidence="9" id="KW-1185">Reference proteome</keyword>
<dbReference type="InterPro" id="IPR002569">
    <property type="entry name" value="Met_Sox_Rdtase_MsrA_dom"/>
</dbReference>
<dbReference type="KEGG" id="gtt:GUITHDRAFT_100216"/>
<dbReference type="STRING" id="905079.L1JZF2"/>
<dbReference type="PaxDb" id="55529-EKX53966"/>
<protein>
    <recommendedName>
        <fullName evidence="2">peptide-methionine (S)-S-oxide reductase</fullName>
        <ecNumber evidence="2">1.8.4.11</ecNumber>
    </recommendedName>
    <alternativeName>
        <fullName evidence="5">Peptide-methionine (S)-S-oxide reductase</fullName>
    </alternativeName>
    <alternativeName>
        <fullName evidence="4">Protein-methionine-S-oxide reductase</fullName>
    </alternativeName>
</protein>
<evidence type="ECO:0000259" key="6">
    <source>
        <dbReference type="Pfam" id="PF01625"/>
    </source>
</evidence>
<dbReference type="AlphaFoldDB" id="L1JZF2"/>
<dbReference type="GO" id="GO:0034599">
    <property type="term" value="P:cellular response to oxidative stress"/>
    <property type="evidence" value="ECO:0007669"/>
    <property type="project" value="TreeGrafter"/>
</dbReference>
<dbReference type="OMA" id="LFWESHD"/>
<reference evidence="7 9" key="1">
    <citation type="journal article" date="2012" name="Nature">
        <title>Algal genomes reveal evolutionary mosaicism and the fate of nucleomorphs.</title>
        <authorList>
            <consortium name="DOE Joint Genome Institute"/>
            <person name="Curtis B.A."/>
            <person name="Tanifuji G."/>
            <person name="Burki F."/>
            <person name="Gruber A."/>
            <person name="Irimia M."/>
            <person name="Maruyama S."/>
            <person name="Arias M.C."/>
            <person name="Ball S.G."/>
            <person name="Gile G.H."/>
            <person name="Hirakawa Y."/>
            <person name="Hopkins J.F."/>
            <person name="Kuo A."/>
            <person name="Rensing S.A."/>
            <person name="Schmutz J."/>
            <person name="Symeonidi A."/>
            <person name="Elias M."/>
            <person name="Eveleigh R.J."/>
            <person name="Herman E.K."/>
            <person name="Klute M.J."/>
            <person name="Nakayama T."/>
            <person name="Obornik M."/>
            <person name="Reyes-Prieto A."/>
            <person name="Armbrust E.V."/>
            <person name="Aves S.J."/>
            <person name="Beiko R.G."/>
            <person name="Coutinho P."/>
            <person name="Dacks J.B."/>
            <person name="Durnford D.G."/>
            <person name="Fast N.M."/>
            <person name="Green B.R."/>
            <person name="Grisdale C.J."/>
            <person name="Hempel F."/>
            <person name="Henrissat B."/>
            <person name="Hoppner M.P."/>
            <person name="Ishida K."/>
            <person name="Kim E."/>
            <person name="Koreny L."/>
            <person name="Kroth P.G."/>
            <person name="Liu Y."/>
            <person name="Malik S.B."/>
            <person name="Maier U.G."/>
            <person name="McRose D."/>
            <person name="Mock T."/>
            <person name="Neilson J.A."/>
            <person name="Onodera N.T."/>
            <person name="Poole A.M."/>
            <person name="Pritham E.J."/>
            <person name="Richards T.A."/>
            <person name="Rocap G."/>
            <person name="Roy S.W."/>
            <person name="Sarai C."/>
            <person name="Schaack S."/>
            <person name="Shirato S."/>
            <person name="Slamovits C.H."/>
            <person name="Spencer D.F."/>
            <person name="Suzuki S."/>
            <person name="Worden A.Z."/>
            <person name="Zauner S."/>
            <person name="Barry K."/>
            <person name="Bell C."/>
            <person name="Bharti A.K."/>
            <person name="Crow J.A."/>
            <person name="Grimwood J."/>
            <person name="Kramer R."/>
            <person name="Lindquist E."/>
            <person name="Lucas S."/>
            <person name="Salamov A."/>
            <person name="McFadden G.I."/>
            <person name="Lane C.E."/>
            <person name="Keeling P.J."/>
            <person name="Gray M.W."/>
            <person name="Grigoriev I.V."/>
            <person name="Archibald J.M."/>
        </authorList>
    </citation>
    <scope>NUCLEOTIDE SEQUENCE</scope>
    <source>
        <strain evidence="7 9">CCMP2712</strain>
    </source>
</reference>
<dbReference type="EC" id="1.8.4.11" evidence="2"/>
<dbReference type="HAMAP" id="MF_01401">
    <property type="entry name" value="MsrA"/>
    <property type="match status" value="1"/>
</dbReference>
<dbReference type="PANTHER" id="PTHR42799">
    <property type="entry name" value="MITOCHONDRIAL PEPTIDE METHIONINE SULFOXIDE REDUCTASE"/>
    <property type="match status" value="1"/>
</dbReference>
<evidence type="ECO:0000313" key="9">
    <source>
        <dbReference type="Proteomes" id="UP000011087"/>
    </source>
</evidence>
<dbReference type="SUPFAM" id="SSF55068">
    <property type="entry name" value="Peptide methionine sulfoxide reductase"/>
    <property type="match status" value="1"/>
</dbReference>
<comment type="similarity">
    <text evidence="1">Belongs to the MsrA Met sulfoxide reductase family.</text>
</comment>
<dbReference type="GO" id="GO:0008113">
    <property type="term" value="F:peptide-methionine (S)-S-oxide reductase activity"/>
    <property type="evidence" value="ECO:0007669"/>
    <property type="project" value="UniProtKB-EC"/>
</dbReference>
<name>L1JZF2_GUITC</name>
<evidence type="ECO:0000256" key="2">
    <source>
        <dbReference type="ARBA" id="ARBA00012502"/>
    </source>
</evidence>
<dbReference type="PANTHER" id="PTHR42799:SF26">
    <property type="entry name" value="PEPTIDE-METHIONINE (S)-S-OXIDE REDUCTASE"/>
    <property type="match status" value="1"/>
</dbReference>
<accession>L1JZF2</accession>
<dbReference type="NCBIfam" id="TIGR00401">
    <property type="entry name" value="msrA"/>
    <property type="match status" value="1"/>
</dbReference>
<dbReference type="InterPro" id="IPR050162">
    <property type="entry name" value="MsrA_MetSO_reductase"/>
</dbReference>
<evidence type="ECO:0000313" key="7">
    <source>
        <dbReference type="EMBL" id="EKX53966.1"/>
    </source>
</evidence>
<proteinExistence type="inferred from homology"/>
<gene>
    <name evidence="7" type="ORF">GUITHDRAFT_100216</name>
</gene>
<dbReference type="InterPro" id="IPR036509">
    <property type="entry name" value="Met_Sox_Rdtase_MsrA_sf"/>
</dbReference>
<evidence type="ECO:0000313" key="8">
    <source>
        <dbReference type="EnsemblProtists" id="EKX53966"/>
    </source>
</evidence>
<organism evidence="7">
    <name type="scientific">Guillardia theta (strain CCMP2712)</name>
    <name type="common">Cryptophyte</name>
    <dbReference type="NCBI Taxonomy" id="905079"/>
    <lineage>
        <taxon>Eukaryota</taxon>
        <taxon>Cryptophyceae</taxon>
        <taxon>Pyrenomonadales</taxon>
        <taxon>Geminigeraceae</taxon>
        <taxon>Guillardia</taxon>
    </lineage>
</organism>
<dbReference type="GO" id="GO:0005737">
    <property type="term" value="C:cytoplasm"/>
    <property type="evidence" value="ECO:0007669"/>
    <property type="project" value="TreeGrafter"/>
</dbReference>
<sequence>MGLLGSLFGGSGKREYSDLKAGTWAAEAAEYAKEGQVKSVSKAGHSIATFGGGCFWGIELVYQRVPGVVATAVGYAQGELEHPSYEMVCTGATGHTEVVQLTYNPKEVSFKQLCQVLFGKINPSLKDQVGNDRGSQYRHGIYFHTPEQKAEAEEAIQEVKAKLNGAPFYTELEAAKVFYPAEEYHQQYLEKGGRFGSKQSAAKGCNDPIRCYG</sequence>
<dbReference type="OrthoDB" id="77405at2759"/>
<evidence type="ECO:0000256" key="5">
    <source>
        <dbReference type="ARBA" id="ARBA00030643"/>
    </source>
</evidence>
<dbReference type="FunFam" id="3.30.1060.10:FF:000002">
    <property type="entry name" value="Peptide methionine sulfoxide reductase"/>
    <property type="match status" value="1"/>
</dbReference>
<evidence type="ECO:0000256" key="1">
    <source>
        <dbReference type="ARBA" id="ARBA00005591"/>
    </source>
</evidence>
<feature type="domain" description="Peptide methionine sulphoxide reductase MsrA" evidence="6">
    <location>
        <begin position="48"/>
        <end position="191"/>
    </location>
</feature>
<evidence type="ECO:0000256" key="4">
    <source>
        <dbReference type="ARBA" id="ARBA00030273"/>
    </source>
</evidence>
<dbReference type="GeneID" id="17310935"/>
<dbReference type="RefSeq" id="XP_005840946.1">
    <property type="nucleotide sequence ID" value="XM_005840889.1"/>
</dbReference>
<dbReference type="eggNOG" id="KOG1635">
    <property type="taxonomic scope" value="Eukaryota"/>
</dbReference>
<dbReference type="EMBL" id="JH992968">
    <property type="protein sequence ID" value="EKX53966.1"/>
    <property type="molecule type" value="Genomic_DNA"/>
</dbReference>
<reference evidence="8" key="3">
    <citation type="submission" date="2016-03" db="UniProtKB">
        <authorList>
            <consortium name="EnsemblProtists"/>
        </authorList>
    </citation>
    <scope>IDENTIFICATION</scope>
</reference>
<dbReference type="EnsemblProtists" id="EKX53966">
    <property type="protein sequence ID" value="EKX53966"/>
    <property type="gene ID" value="GUITHDRAFT_100216"/>
</dbReference>
<evidence type="ECO:0000256" key="3">
    <source>
        <dbReference type="ARBA" id="ARBA00023002"/>
    </source>
</evidence>
<dbReference type="Proteomes" id="UP000011087">
    <property type="component" value="Unassembled WGS sequence"/>
</dbReference>
<keyword evidence="3" id="KW-0560">Oxidoreductase</keyword>
<reference evidence="9" key="2">
    <citation type="submission" date="2012-11" db="EMBL/GenBank/DDBJ databases">
        <authorList>
            <person name="Kuo A."/>
            <person name="Curtis B.A."/>
            <person name="Tanifuji G."/>
            <person name="Burki F."/>
            <person name="Gruber A."/>
            <person name="Irimia M."/>
            <person name="Maruyama S."/>
            <person name="Arias M.C."/>
            <person name="Ball S.G."/>
            <person name="Gile G.H."/>
            <person name="Hirakawa Y."/>
            <person name="Hopkins J.F."/>
            <person name="Rensing S.A."/>
            <person name="Schmutz J."/>
            <person name="Symeonidi A."/>
            <person name="Elias M."/>
            <person name="Eveleigh R.J."/>
            <person name="Herman E.K."/>
            <person name="Klute M.J."/>
            <person name="Nakayama T."/>
            <person name="Obornik M."/>
            <person name="Reyes-Prieto A."/>
            <person name="Armbrust E.V."/>
            <person name="Aves S.J."/>
            <person name="Beiko R.G."/>
            <person name="Coutinho P."/>
            <person name="Dacks J.B."/>
            <person name="Durnford D.G."/>
            <person name="Fast N.M."/>
            <person name="Green B.R."/>
            <person name="Grisdale C."/>
            <person name="Hempe F."/>
            <person name="Henrissat B."/>
            <person name="Hoppner M.P."/>
            <person name="Ishida K.-I."/>
            <person name="Kim E."/>
            <person name="Koreny L."/>
            <person name="Kroth P.G."/>
            <person name="Liu Y."/>
            <person name="Malik S.-B."/>
            <person name="Maier U.G."/>
            <person name="McRose D."/>
            <person name="Mock T."/>
            <person name="Neilson J.A."/>
            <person name="Onodera N.T."/>
            <person name="Poole A.M."/>
            <person name="Pritham E.J."/>
            <person name="Richards T.A."/>
            <person name="Rocap G."/>
            <person name="Roy S.W."/>
            <person name="Sarai C."/>
            <person name="Schaack S."/>
            <person name="Shirato S."/>
            <person name="Slamovits C.H."/>
            <person name="Spencer D.F."/>
            <person name="Suzuki S."/>
            <person name="Worden A.Z."/>
            <person name="Zauner S."/>
            <person name="Barry K."/>
            <person name="Bell C."/>
            <person name="Bharti A.K."/>
            <person name="Crow J.A."/>
            <person name="Grimwood J."/>
            <person name="Kramer R."/>
            <person name="Lindquist E."/>
            <person name="Lucas S."/>
            <person name="Salamov A."/>
            <person name="McFadden G.I."/>
            <person name="Lane C.E."/>
            <person name="Keeling P.J."/>
            <person name="Gray M.W."/>
            <person name="Grigoriev I.V."/>
            <person name="Archibald J.M."/>
        </authorList>
    </citation>
    <scope>NUCLEOTIDE SEQUENCE</scope>
    <source>
        <strain evidence="9">CCMP2712</strain>
    </source>
</reference>
<dbReference type="Pfam" id="PF01625">
    <property type="entry name" value="PMSR"/>
    <property type="match status" value="1"/>
</dbReference>
<dbReference type="Gene3D" id="3.30.1060.10">
    <property type="entry name" value="Peptide methionine sulphoxide reductase MsrA"/>
    <property type="match status" value="1"/>
</dbReference>